<dbReference type="AlphaFoldDB" id="A0A4R1N123"/>
<feature type="domain" description="YjiS-like" evidence="1">
    <location>
        <begin position="21"/>
        <end position="52"/>
    </location>
</feature>
<protein>
    <submittedName>
        <fullName evidence="2">Uncharacterized protein DUF1127</fullName>
    </submittedName>
</protein>
<reference evidence="2 3" key="1">
    <citation type="submission" date="2019-03" db="EMBL/GenBank/DDBJ databases">
        <title>Genomic Encyclopedia of Archaeal and Bacterial Type Strains, Phase II (KMG-II): from individual species to whole genera.</title>
        <authorList>
            <person name="Goeker M."/>
        </authorList>
    </citation>
    <scope>NUCLEOTIDE SEQUENCE [LARGE SCALE GENOMIC DNA]</scope>
    <source>
        <strain evidence="2 3">DSM 26433</strain>
    </source>
</reference>
<dbReference type="RefSeq" id="WP_132862014.1">
    <property type="nucleotide sequence ID" value="NZ_SMGR01000005.1"/>
</dbReference>
<evidence type="ECO:0000313" key="2">
    <source>
        <dbReference type="EMBL" id="TCK99404.1"/>
    </source>
</evidence>
<dbReference type="Pfam" id="PF06568">
    <property type="entry name" value="YjiS-like"/>
    <property type="match status" value="1"/>
</dbReference>
<comment type="caution">
    <text evidence="2">The sequence shown here is derived from an EMBL/GenBank/DDBJ whole genome shotgun (WGS) entry which is preliminary data.</text>
</comment>
<evidence type="ECO:0000259" key="1">
    <source>
        <dbReference type="Pfam" id="PF06568"/>
    </source>
</evidence>
<proteinExistence type="predicted"/>
<dbReference type="OrthoDB" id="8096613at2"/>
<gene>
    <name evidence="2" type="ORF">BXY66_3908</name>
</gene>
<dbReference type="Proteomes" id="UP000295673">
    <property type="component" value="Unassembled WGS sequence"/>
</dbReference>
<keyword evidence="3" id="KW-1185">Reference proteome</keyword>
<dbReference type="InterPro" id="IPR009506">
    <property type="entry name" value="YjiS-like"/>
</dbReference>
<organism evidence="2 3">
    <name type="scientific">Shimia isoporae</name>
    <dbReference type="NCBI Taxonomy" id="647720"/>
    <lineage>
        <taxon>Bacteria</taxon>
        <taxon>Pseudomonadati</taxon>
        <taxon>Pseudomonadota</taxon>
        <taxon>Alphaproteobacteria</taxon>
        <taxon>Rhodobacterales</taxon>
        <taxon>Roseobacteraceae</taxon>
    </lineage>
</organism>
<sequence length="69" mass="7904">MTTYSIAERKPALRNKGISQVFNWLLLARQRRQLATLDDHALEDMGLTQADVARESKRAAWDVPAHWQG</sequence>
<evidence type="ECO:0000313" key="3">
    <source>
        <dbReference type="Proteomes" id="UP000295673"/>
    </source>
</evidence>
<accession>A0A4R1N123</accession>
<dbReference type="EMBL" id="SMGR01000005">
    <property type="protein sequence ID" value="TCK99404.1"/>
    <property type="molecule type" value="Genomic_DNA"/>
</dbReference>
<name>A0A4R1N123_9RHOB</name>